<reference evidence="1" key="1">
    <citation type="submission" date="2022-12" db="EMBL/GenBank/DDBJ databases">
        <title>Draft genome assemblies for two species of Escallonia (Escalloniales).</title>
        <authorList>
            <person name="Chanderbali A."/>
            <person name="Dervinis C."/>
            <person name="Anghel I."/>
            <person name="Soltis D."/>
            <person name="Soltis P."/>
            <person name="Zapata F."/>
        </authorList>
    </citation>
    <scope>NUCLEOTIDE SEQUENCE</scope>
    <source>
        <strain evidence="1">UCBG92.1500</strain>
        <tissue evidence="1">Leaf</tissue>
    </source>
</reference>
<dbReference type="AlphaFoldDB" id="A0AA88RM76"/>
<dbReference type="PANTHER" id="PTHR23111">
    <property type="entry name" value="ZINC FINGER PROTEIN"/>
    <property type="match status" value="1"/>
</dbReference>
<keyword evidence="2" id="KW-1185">Reference proteome</keyword>
<name>A0AA88RM76_9ASTE</name>
<protein>
    <submittedName>
        <fullName evidence="1">Uncharacterized protein</fullName>
    </submittedName>
</protein>
<accession>A0AA88RM76</accession>
<comment type="caution">
    <text evidence="1">The sequence shown here is derived from an EMBL/GenBank/DDBJ whole genome shotgun (WGS) entry which is preliminary data.</text>
</comment>
<dbReference type="PANTHER" id="PTHR23111:SF40">
    <property type="entry name" value="RNA-BINDING PROTEIN INVOLVED IN HETEROCHROMATIN ASSEMBLY-RELATED"/>
    <property type="match status" value="1"/>
</dbReference>
<proteinExistence type="predicted"/>
<dbReference type="Proteomes" id="UP001187471">
    <property type="component" value="Unassembled WGS sequence"/>
</dbReference>
<dbReference type="EMBL" id="JAVXUO010001180">
    <property type="protein sequence ID" value="KAK2985250.1"/>
    <property type="molecule type" value="Genomic_DNA"/>
</dbReference>
<gene>
    <name evidence="1" type="ORF">RJ640_012305</name>
</gene>
<sequence length="288" mass="32134">MSIARLVSLFGASIFRYRYRITNLSLIPSVPLTKLFLSPSFRFYRHSEYSSAAVVDIIAIETAVSPHHPWPEWVSFVSCLKDKGYLKAPVPASSVANDDGCVSHDGGGDACQDINLLKNACLSFARDRYDIFTSLSRQDIQIVVEKGCPNLLRKTVNSGKRLRAYARLEEADACGSCNLRGPCDRAYLTLKESEEAARTVDIVRILLSYALDSPVNSGGDKPPGRELIEVSARKMLSELVELSRTVRDPELPKAINIATHQQEQTLGFMDDELSRDVEMKRVDWMCTK</sequence>
<dbReference type="GO" id="GO:0003729">
    <property type="term" value="F:mRNA binding"/>
    <property type="evidence" value="ECO:0007669"/>
    <property type="project" value="TreeGrafter"/>
</dbReference>
<evidence type="ECO:0000313" key="1">
    <source>
        <dbReference type="EMBL" id="KAK2985250.1"/>
    </source>
</evidence>
<evidence type="ECO:0000313" key="2">
    <source>
        <dbReference type="Proteomes" id="UP001187471"/>
    </source>
</evidence>
<dbReference type="GO" id="GO:0005737">
    <property type="term" value="C:cytoplasm"/>
    <property type="evidence" value="ECO:0007669"/>
    <property type="project" value="TreeGrafter"/>
</dbReference>
<organism evidence="1 2">
    <name type="scientific">Escallonia rubra</name>
    <dbReference type="NCBI Taxonomy" id="112253"/>
    <lineage>
        <taxon>Eukaryota</taxon>
        <taxon>Viridiplantae</taxon>
        <taxon>Streptophyta</taxon>
        <taxon>Embryophyta</taxon>
        <taxon>Tracheophyta</taxon>
        <taxon>Spermatophyta</taxon>
        <taxon>Magnoliopsida</taxon>
        <taxon>eudicotyledons</taxon>
        <taxon>Gunneridae</taxon>
        <taxon>Pentapetalae</taxon>
        <taxon>asterids</taxon>
        <taxon>campanulids</taxon>
        <taxon>Escalloniales</taxon>
        <taxon>Escalloniaceae</taxon>
        <taxon>Escallonia</taxon>
    </lineage>
</organism>